<dbReference type="InterPro" id="IPR026992">
    <property type="entry name" value="DIOX_N"/>
</dbReference>
<dbReference type="Gene3D" id="2.60.120.330">
    <property type="entry name" value="B-lactam Antibiotic, Isopenicillin N Synthase, Chain"/>
    <property type="match status" value="1"/>
</dbReference>
<dbReference type="InterPro" id="IPR044861">
    <property type="entry name" value="IPNS-like_FE2OG_OXY"/>
</dbReference>
<proteinExistence type="inferred from homology"/>
<dbReference type="EMBL" id="KN818284">
    <property type="protein sequence ID" value="KIL61441.1"/>
    <property type="molecule type" value="Genomic_DNA"/>
</dbReference>
<keyword evidence="1" id="KW-0479">Metal-binding</keyword>
<dbReference type="SUPFAM" id="SSF51197">
    <property type="entry name" value="Clavaminate synthase-like"/>
    <property type="match status" value="1"/>
</dbReference>
<gene>
    <name evidence="3" type="ORF">M378DRAFT_82556</name>
</gene>
<dbReference type="GO" id="GO:0046872">
    <property type="term" value="F:metal ion binding"/>
    <property type="evidence" value="ECO:0007669"/>
    <property type="project" value="UniProtKB-KW"/>
</dbReference>
<protein>
    <recommendedName>
        <fullName evidence="2">Fe2OG dioxygenase domain-containing protein</fullName>
    </recommendedName>
</protein>
<dbReference type="GO" id="GO:0016491">
    <property type="term" value="F:oxidoreductase activity"/>
    <property type="evidence" value="ECO:0007669"/>
    <property type="project" value="UniProtKB-KW"/>
</dbReference>
<dbReference type="HOGENOM" id="CLU_010119_6_1_1"/>
<name>A0A0C2WX93_AMAMK</name>
<dbReference type="PROSITE" id="PS51471">
    <property type="entry name" value="FE2OG_OXY"/>
    <property type="match status" value="1"/>
</dbReference>
<reference evidence="3 4" key="1">
    <citation type="submission" date="2014-04" db="EMBL/GenBank/DDBJ databases">
        <title>Evolutionary Origins and Diversification of the Mycorrhizal Mutualists.</title>
        <authorList>
            <consortium name="DOE Joint Genome Institute"/>
            <consortium name="Mycorrhizal Genomics Consortium"/>
            <person name="Kohler A."/>
            <person name="Kuo A."/>
            <person name="Nagy L.G."/>
            <person name="Floudas D."/>
            <person name="Copeland A."/>
            <person name="Barry K.W."/>
            <person name="Cichocki N."/>
            <person name="Veneault-Fourrey C."/>
            <person name="LaButti K."/>
            <person name="Lindquist E.A."/>
            <person name="Lipzen A."/>
            <person name="Lundell T."/>
            <person name="Morin E."/>
            <person name="Murat C."/>
            <person name="Riley R."/>
            <person name="Ohm R."/>
            <person name="Sun H."/>
            <person name="Tunlid A."/>
            <person name="Henrissat B."/>
            <person name="Grigoriev I.V."/>
            <person name="Hibbett D.S."/>
            <person name="Martin F."/>
        </authorList>
    </citation>
    <scope>NUCLEOTIDE SEQUENCE [LARGE SCALE GENOMIC DNA]</scope>
    <source>
        <strain evidence="3 4">Koide BX008</strain>
    </source>
</reference>
<dbReference type="InterPro" id="IPR050231">
    <property type="entry name" value="Iron_ascorbate_oxido_reductase"/>
</dbReference>
<feature type="domain" description="Fe2OG dioxygenase" evidence="2">
    <location>
        <begin position="189"/>
        <end position="309"/>
    </location>
</feature>
<evidence type="ECO:0000256" key="1">
    <source>
        <dbReference type="RuleBase" id="RU003682"/>
    </source>
</evidence>
<organism evidence="3 4">
    <name type="scientific">Amanita muscaria (strain Koide BX008)</name>
    <dbReference type="NCBI Taxonomy" id="946122"/>
    <lineage>
        <taxon>Eukaryota</taxon>
        <taxon>Fungi</taxon>
        <taxon>Dikarya</taxon>
        <taxon>Basidiomycota</taxon>
        <taxon>Agaricomycotina</taxon>
        <taxon>Agaricomycetes</taxon>
        <taxon>Agaricomycetidae</taxon>
        <taxon>Agaricales</taxon>
        <taxon>Pluteineae</taxon>
        <taxon>Amanitaceae</taxon>
        <taxon>Amanita</taxon>
    </lineage>
</organism>
<dbReference type="Pfam" id="PF03171">
    <property type="entry name" value="2OG-FeII_Oxy"/>
    <property type="match status" value="1"/>
</dbReference>
<dbReference type="OrthoDB" id="288590at2759"/>
<comment type="similarity">
    <text evidence="1">Belongs to the iron/ascorbate-dependent oxidoreductase family.</text>
</comment>
<evidence type="ECO:0000313" key="3">
    <source>
        <dbReference type="EMBL" id="KIL61441.1"/>
    </source>
</evidence>
<accession>A0A0C2WX93</accession>
<keyword evidence="1" id="KW-0408">Iron</keyword>
<keyword evidence="4" id="KW-1185">Reference proteome</keyword>
<dbReference type="Proteomes" id="UP000054549">
    <property type="component" value="Unassembled WGS sequence"/>
</dbReference>
<sequence>MASSPTIPVVNFSSFYSSSPSERSQTGTAIFEALRDTGFVYLTNHGVSKQLIDEAFTQSRAFFDLPLVDKLKAPHPPESWNHRGYSQIGQEKISLYPDALNTGTTSTDNVPSVLDMKESFDLGRENDPITPNIYPPPEILPEFRGVTNRLFSTLHNFGLDVLHALALGLQLEDEHFFSHFHGKDGKEDPKHQLRLLHYPAVSKAVAARSNITRISPHTDKGTMTLLLQEDDGPGGLEVEASRGGQYIPVPVIPGAILVNIGDLLQMWSNDTLRSTRHHIGLPDANSVGEEDGEEIVVPRRFSIPYFIAPDLDAVVECLDSALCWGEGRPKKNIEPMRAWDYIVRSIGGAY</sequence>
<dbReference type="InParanoid" id="A0A0C2WX93"/>
<dbReference type="STRING" id="946122.A0A0C2WX93"/>
<dbReference type="AlphaFoldDB" id="A0A0C2WX93"/>
<dbReference type="PANTHER" id="PTHR47990">
    <property type="entry name" value="2-OXOGLUTARATE (2OG) AND FE(II)-DEPENDENT OXYGENASE SUPERFAMILY PROTEIN-RELATED"/>
    <property type="match status" value="1"/>
</dbReference>
<evidence type="ECO:0000313" key="4">
    <source>
        <dbReference type="Proteomes" id="UP000054549"/>
    </source>
</evidence>
<dbReference type="Pfam" id="PF14226">
    <property type="entry name" value="DIOX_N"/>
    <property type="match status" value="1"/>
</dbReference>
<dbReference type="InterPro" id="IPR027443">
    <property type="entry name" value="IPNS-like_sf"/>
</dbReference>
<keyword evidence="1" id="KW-0560">Oxidoreductase</keyword>
<evidence type="ECO:0000259" key="2">
    <source>
        <dbReference type="PROSITE" id="PS51471"/>
    </source>
</evidence>
<dbReference type="PRINTS" id="PR00682">
    <property type="entry name" value="IPNSYNTHASE"/>
</dbReference>
<dbReference type="FunCoup" id="A0A0C2WX93">
    <property type="interactions" value="12"/>
</dbReference>
<dbReference type="InterPro" id="IPR005123">
    <property type="entry name" value="Oxoglu/Fe-dep_dioxygenase_dom"/>
</dbReference>